<dbReference type="PROSITE" id="PS51257">
    <property type="entry name" value="PROKAR_LIPOPROTEIN"/>
    <property type="match status" value="1"/>
</dbReference>
<proteinExistence type="predicted"/>
<reference evidence="2 3" key="1">
    <citation type="submission" date="2019-11" db="EMBL/GenBank/DDBJ databases">
        <authorList>
            <person name="Li X.-J."/>
            <person name="Feng X.-M."/>
        </authorList>
    </citation>
    <scope>NUCLEOTIDE SEQUENCE [LARGE SCALE GENOMIC DNA]</scope>
    <source>
        <strain evidence="2 3">XMNu-373</strain>
    </source>
</reference>
<evidence type="ECO:0000313" key="3">
    <source>
        <dbReference type="Proteomes" id="UP000460435"/>
    </source>
</evidence>
<keyword evidence="3" id="KW-1185">Reference proteome</keyword>
<evidence type="ECO:0000313" key="2">
    <source>
        <dbReference type="EMBL" id="NDL56243.1"/>
    </source>
</evidence>
<gene>
    <name evidence="2" type="ORF">F7O44_04065</name>
</gene>
<feature type="chain" id="PRO_5038831431" description="PQQ-binding-like beta-propeller repeat protein" evidence="1">
    <location>
        <begin position="22"/>
        <end position="412"/>
    </location>
</feature>
<dbReference type="AlphaFoldDB" id="A0A7K3LYY3"/>
<evidence type="ECO:0008006" key="4">
    <source>
        <dbReference type="Google" id="ProtNLM"/>
    </source>
</evidence>
<organism evidence="2 3">
    <name type="scientific">Phytoactinopolyspora mesophila</name>
    <dbReference type="NCBI Taxonomy" id="2650750"/>
    <lineage>
        <taxon>Bacteria</taxon>
        <taxon>Bacillati</taxon>
        <taxon>Actinomycetota</taxon>
        <taxon>Actinomycetes</taxon>
        <taxon>Jiangellales</taxon>
        <taxon>Jiangellaceae</taxon>
        <taxon>Phytoactinopolyspora</taxon>
    </lineage>
</organism>
<comment type="caution">
    <text evidence="2">The sequence shown here is derived from an EMBL/GenBank/DDBJ whole genome shotgun (WGS) entry which is preliminary data.</text>
</comment>
<keyword evidence="1" id="KW-0732">Signal</keyword>
<accession>A0A7K3LYY3</accession>
<sequence length="412" mass="42747">MNRRLGPRALAIIAITLPAMLAGCGLFGDDTPELELVAGGGDDPQGATRDEVSLPGYAADLVVADGTVYLLASDEHGDKRLVTAAADGSVSHMPLDFSSAQYLAAGPEGQVYAASESEIRRLDTDPLEPIIVSAGTSAAENSDALVVDATIQGLAVDAEGFLIWAESFLGTGPDGGEPALVRVNRLVDGHVEHVAGASETDHRGQELMAWQESPPDGMAAVDLPLRRTGGGGALAAGESGLYLGSSEGILHVDNDGSVAGVVGAGERGHPDGPFADDRDAQEFGGAWAYADMDTSGDVFVGVDSALSDQPVAVDAFEWSGDFSDGAEELAAKIGRSPRADGSLEHDHDRSHYGDVAVVVHDGQAATAMAHVTKVAVEDGRLYAVGQTRQRSSSHIEDAEMLLVAMELPEDWR</sequence>
<dbReference type="SUPFAM" id="SSF63829">
    <property type="entry name" value="Calcium-dependent phosphotriesterase"/>
    <property type="match status" value="1"/>
</dbReference>
<feature type="signal peptide" evidence="1">
    <location>
        <begin position="1"/>
        <end position="21"/>
    </location>
</feature>
<dbReference type="RefSeq" id="WP_162448859.1">
    <property type="nucleotide sequence ID" value="NZ_WLZY01000001.1"/>
</dbReference>
<protein>
    <recommendedName>
        <fullName evidence="4">PQQ-binding-like beta-propeller repeat protein</fullName>
    </recommendedName>
</protein>
<name>A0A7K3LYY3_9ACTN</name>
<dbReference type="EMBL" id="WLZY01000001">
    <property type="protein sequence ID" value="NDL56243.1"/>
    <property type="molecule type" value="Genomic_DNA"/>
</dbReference>
<evidence type="ECO:0000256" key="1">
    <source>
        <dbReference type="SAM" id="SignalP"/>
    </source>
</evidence>
<dbReference type="Proteomes" id="UP000460435">
    <property type="component" value="Unassembled WGS sequence"/>
</dbReference>